<proteinExistence type="predicted"/>
<evidence type="ECO:0000256" key="1">
    <source>
        <dbReference type="SAM" id="MobiDB-lite"/>
    </source>
</evidence>
<keyword evidence="4" id="KW-1185">Reference proteome</keyword>
<gene>
    <name evidence="2" type="ORF">NDU88_008025</name>
    <name evidence="3" type="ORF">NDU88_008026</name>
</gene>
<name>A0AAV7NUS0_PLEWA</name>
<comment type="caution">
    <text evidence="3">The sequence shown here is derived from an EMBL/GenBank/DDBJ whole genome shotgun (WGS) entry which is preliminary data.</text>
</comment>
<evidence type="ECO:0000313" key="3">
    <source>
        <dbReference type="EMBL" id="KAJ1119841.1"/>
    </source>
</evidence>
<sequence length="272" mass="29964">MIPCSNRFGPLGNDEGLCNAITHKHTGSCTEGSVDINPPLASDSSLRPHDNLDLSSVYHKLDEVKNLVLSLTKLLIRDPRLACGCNYPRSRLEAPYFVTRGTSTIAAECNPRFQADNQFLQPSFIPTSIPPTPHIEGRQAHPEVIQHKRVTNVKDQSFRRLGRSGKMTSIYHNKDQLGETGPQVLSGAATSTTHRSESPDDALQSFGMRWAAPKKQAQAFGNQGSTLFLVEVPKLSQGVVETPDSLLNKVITWLRAQRKCLSVIRADIVEVD</sequence>
<dbReference type="EMBL" id="JANPWB010000012">
    <property type="protein sequence ID" value="KAJ1119840.1"/>
    <property type="molecule type" value="Genomic_DNA"/>
</dbReference>
<evidence type="ECO:0000313" key="4">
    <source>
        <dbReference type="Proteomes" id="UP001066276"/>
    </source>
</evidence>
<reference evidence="3" key="1">
    <citation type="journal article" date="2022" name="bioRxiv">
        <title>Sequencing and chromosome-scale assembly of the giantPleurodeles waltlgenome.</title>
        <authorList>
            <person name="Brown T."/>
            <person name="Elewa A."/>
            <person name="Iarovenko S."/>
            <person name="Subramanian E."/>
            <person name="Araus A.J."/>
            <person name="Petzold A."/>
            <person name="Susuki M."/>
            <person name="Suzuki K.-i.T."/>
            <person name="Hayashi T."/>
            <person name="Toyoda A."/>
            <person name="Oliveira C."/>
            <person name="Osipova E."/>
            <person name="Leigh N.D."/>
            <person name="Simon A."/>
            <person name="Yun M.H."/>
        </authorList>
    </citation>
    <scope>NUCLEOTIDE SEQUENCE</scope>
    <source>
        <strain evidence="3">20211129_DDA</strain>
        <tissue evidence="3">Liver</tissue>
    </source>
</reference>
<organism evidence="3 4">
    <name type="scientific">Pleurodeles waltl</name>
    <name type="common">Iberian ribbed newt</name>
    <dbReference type="NCBI Taxonomy" id="8319"/>
    <lineage>
        <taxon>Eukaryota</taxon>
        <taxon>Metazoa</taxon>
        <taxon>Chordata</taxon>
        <taxon>Craniata</taxon>
        <taxon>Vertebrata</taxon>
        <taxon>Euteleostomi</taxon>
        <taxon>Amphibia</taxon>
        <taxon>Batrachia</taxon>
        <taxon>Caudata</taxon>
        <taxon>Salamandroidea</taxon>
        <taxon>Salamandridae</taxon>
        <taxon>Pleurodelinae</taxon>
        <taxon>Pleurodeles</taxon>
    </lineage>
</organism>
<protein>
    <submittedName>
        <fullName evidence="3">Uncharacterized protein</fullName>
    </submittedName>
</protein>
<dbReference type="AlphaFoldDB" id="A0AAV7NUS0"/>
<dbReference type="EMBL" id="JANPWB010000012">
    <property type="protein sequence ID" value="KAJ1119841.1"/>
    <property type="molecule type" value="Genomic_DNA"/>
</dbReference>
<dbReference type="Proteomes" id="UP001066276">
    <property type="component" value="Chromosome 8"/>
</dbReference>
<evidence type="ECO:0000313" key="2">
    <source>
        <dbReference type="EMBL" id="KAJ1119840.1"/>
    </source>
</evidence>
<accession>A0AAV7NUS0</accession>
<feature type="region of interest" description="Disordered" evidence="1">
    <location>
        <begin position="174"/>
        <end position="201"/>
    </location>
</feature>